<dbReference type="GO" id="GO:0005507">
    <property type="term" value="F:copper ion binding"/>
    <property type="evidence" value="ECO:0007669"/>
    <property type="project" value="InterPro"/>
</dbReference>
<dbReference type="InterPro" id="IPR050845">
    <property type="entry name" value="Cu-binding_ET"/>
</dbReference>
<dbReference type="InterPro" id="IPR000923">
    <property type="entry name" value="BlueCu_1"/>
</dbReference>
<protein>
    <recommendedName>
        <fullName evidence="4">Blue (type 1) copper domain-containing protein</fullName>
    </recommendedName>
</protein>
<evidence type="ECO:0000256" key="2">
    <source>
        <dbReference type="ARBA" id="ARBA00023008"/>
    </source>
</evidence>
<dbReference type="Proteomes" id="UP000480266">
    <property type="component" value="Unassembled WGS sequence"/>
</dbReference>
<organism evidence="5 6">
    <name type="scientific">Candidatus Afipia apatlaquensis</name>
    <dbReference type="NCBI Taxonomy" id="2712852"/>
    <lineage>
        <taxon>Bacteria</taxon>
        <taxon>Pseudomonadati</taxon>
        <taxon>Pseudomonadota</taxon>
        <taxon>Alphaproteobacteria</taxon>
        <taxon>Hyphomicrobiales</taxon>
        <taxon>Nitrobacteraceae</taxon>
        <taxon>Afipia</taxon>
    </lineage>
</organism>
<dbReference type="GO" id="GO:0009055">
    <property type="term" value="F:electron transfer activity"/>
    <property type="evidence" value="ECO:0007669"/>
    <property type="project" value="InterPro"/>
</dbReference>
<comment type="caution">
    <text evidence="5">The sequence shown here is derived from an EMBL/GenBank/DDBJ whole genome shotgun (WGS) entry which is preliminary data.</text>
</comment>
<name>A0A7C9RKX4_9BRAD</name>
<dbReference type="PROSITE" id="PS00079">
    <property type="entry name" value="MULTICOPPER_OXIDASE1"/>
    <property type="match status" value="1"/>
</dbReference>
<keyword evidence="1" id="KW-0479">Metal-binding</keyword>
<feature type="domain" description="Blue (type 1) copper" evidence="4">
    <location>
        <begin position="28"/>
        <end position="63"/>
    </location>
</feature>
<accession>A0A7C9RKX4</accession>
<feature type="region of interest" description="Disordered" evidence="3">
    <location>
        <begin position="1"/>
        <end position="24"/>
    </location>
</feature>
<dbReference type="InterPro" id="IPR008972">
    <property type="entry name" value="Cupredoxin"/>
</dbReference>
<proteinExistence type="predicted"/>
<dbReference type="PANTHER" id="PTHR38439:SF3">
    <property type="entry name" value="COPPER-RESISTANT CUPROPROTEIN COPI"/>
    <property type="match status" value="1"/>
</dbReference>
<evidence type="ECO:0000259" key="4">
    <source>
        <dbReference type="Pfam" id="PF00127"/>
    </source>
</evidence>
<dbReference type="InterPro" id="IPR033138">
    <property type="entry name" value="Cu_oxidase_CS"/>
</dbReference>
<reference evidence="5" key="1">
    <citation type="submission" date="2020-02" db="EMBL/GenBank/DDBJ databases">
        <title>Draft genome sequence of Candidatus Afipia apatlaquensis IBT-C3, a potential strain for decolorization of textile dyes.</title>
        <authorList>
            <person name="Sanchez-Reyes A."/>
            <person name="Breton-Deval L."/>
            <person name="Mangelson H."/>
            <person name="Sanchez-Flores A."/>
        </authorList>
    </citation>
    <scope>NUCLEOTIDE SEQUENCE [LARGE SCALE GENOMIC DNA]</scope>
    <source>
        <strain evidence="5">IBT-C3</strain>
    </source>
</reference>
<dbReference type="EMBL" id="JAAMRR010001561">
    <property type="protein sequence ID" value="NGX99358.1"/>
    <property type="molecule type" value="Genomic_DNA"/>
</dbReference>
<dbReference type="Gene3D" id="2.60.40.420">
    <property type="entry name" value="Cupredoxins - blue copper proteins"/>
    <property type="match status" value="1"/>
</dbReference>
<evidence type="ECO:0000313" key="5">
    <source>
        <dbReference type="EMBL" id="NGX99358.1"/>
    </source>
</evidence>
<evidence type="ECO:0000256" key="1">
    <source>
        <dbReference type="ARBA" id="ARBA00022723"/>
    </source>
</evidence>
<keyword evidence="2" id="KW-0186">Copper</keyword>
<feature type="non-terminal residue" evidence="5">
    <location>
        <position position="1"/>
    </location>
</feature>
<evidence type="ECO:0000256" key="3">
    <source>
        <dbReference type="SAM" id="MobiDB-lite"/>
    </source>
</evidence>
<keyword evidence="6" id="KW-1185">Reference proteome</keyword>
<dbReference type="PANTHER" id="PTHR38439">
    <property type="entry name" value="AURACYANIN-B"/>
    <property type="match status" value="1"/>
</dbReference>
<dbReference type="AlphaFoldDB" id="A0A7C9RKX4"/>
<dbReference type="SUPFAM" id="SSF49503">
    <property type="entry name" value="Cupredoxins"/>
    <property type="match status" value="1"/>
</dbReference>
<dbReference type="Pfam" id="PF00127">
    <property type="entry name" value="Copper-bind"/>
    <property type="match status" value="1"/>
</dbReference>
<evidence type="ECO:0000313" key="6">
    <source>
        <dbReference type="Proteomes" id="UP000480266"/>
    </source>
</evidence>
<gene>
    <name evidence="5" type="ORF">G4V63_30425</name>
</gene>
<sequence length="63" mass="6863">DRSLPPKVQSPATPSSIDPNGKRLAPKKADEIVWKFTKAGQFEYSCLIPGHREAGMVGTIIVK</sequence>